<feature type="signal peptide" evidence="1">
    <location>
        <begin position="1"/>
        <end position="24"/>
    </location>
</feature>
<reference evidence="2" key="1">
    <citation type="submission" date="2020-06" db="EMBL/GenBank/DDBJ databases">
        <authorList>
            <consortium name="Plant Systems Biology data submission"/>
        </authorList>
    </citation>
    <scope>NUCLEOTIDE SEQUENCE</scope>
    <source>
        <strain evidence="2">D6</strain>
    </source>
</reference>
<keyword evidence="1" id="KW-0732">Signal</keyword>
<evidence type="ECO:0000313" key="2">
    <source>
        <dbReference type="EMBL" id="CAB9529874.1"/>
    </source>
</evidence>
<evidence type="ECO:0000313" key="3">
    <source>
        <dbReference type="Proteomes" id="UP001153069"/>
    </source>
</evidence>
<dbReference type="Proteomes" id="UP001153069">
    <property type="component" value="Unassembled WGS sequence"/>
</dbReference>
<gene>
    <name evidence="2" type="ORF">SEMRO_2654_G333830.1</name>
</gene>
<sequence>MISKKGTLGINLKAALVHLVFVLSVPVCIQCFASESSFRKSSETVLHASSSSSPSSVNVLEILESSTVIDPRTGASCPALEGLCCAGSRSQVSNNPLPFFVGKKAKETNDQKALIVVASQLGDFDSAEYAELLAGIQPELERANVALRIIGIGPVEAAKRFAQFAGLPLDVMRVDPEGNLHRALQLHGGPDWDIPSFVPDTLLQWFVNYTGATEENTQQGRALVARTWLNYMAMCAGIAAPDTLGEIVRGYIGDRSAPERIRPDETVRVGDDLIAVTGVTDVKLGPIEYQSLWKNEKGYQRPAELATVRLRVMVEVLSNFKEYVPDQKHLHLRGATFIFDADGNLEFEHRDTGVLAYSKTMPRPLTFLQPYIGSKALNPLQLGDNSPQ</sequence>
<dbReference type="EMBL" id="CAICTM010002652">
    <property type="protein sequence ID" value="CAB9529874.1"/>
    <property type="molecule type" value="Genomic_DNA"/>
</dbReference>
<name>A0A9N8F375_9STRA</name>
<dbReference type="Pfam" id="PF13911">
    <property type="entry name" value="AhpC-TSA_2"/>
    <property type="match status" value="1"/>
</dbReference>
<organism evidence="2 3">
    <name type="scientific">Seminavis robusta</name>
    <dbReference type="NCBI Taxonomy" id="568900"/>
    <lineage>
        <taxon>Eukaryota</taxon>
        <taxon>Sar</taxon>
        <taxon>Stramenopiles</taxon>
        <taxon>Ochrophyta</taxon>
        <taxon>Bacillariophyta</taxon>
        <taxon>Bacillariophyceae</taxon>
        <taxon>Bacillariophycidae</taxon>
        <taxon>Naviculales</taxon>
        <taxon>Naviculaceae</taxon>
        <taxon>Seminavis</taxon>
    </lineage>
</organism>
<dbReference type="OrthoDB" id="40334at2759"/>
<dbReference type="InterPro" id="IPR032801">
    <property type="entry name" value="PXL2A/B/C"/>
</dbReference>
<comment type="caution">
    <text evidence="2">The sequence shown here is derived from an EMBL/GenBank/DDBJ whole genome shotgun (WGS) entry which is preliminary data.</text>
</comment>
<keyword evidence="3" id="KW-1185">Reference proteome</keyword>
<dbReference type="AlphaFoldDB" id="A0A9N8F375"/>
<feature type="chain" id="PRO_5040198061" evidence="1">
    <location>
        <begin position="25"/>
        <end position="388"/>
    </location>
</feature>
<evidence type="ECO:0000256" key="1">
    <source>
        <dbReference type="SAM" id="SignalP"/>
    </source>
</evidence>
<proteinExistence type="predicted"/>
<protein>
    <submittedName>
        <fullName evidence="2">Uncharacterized protein</fullName>
    </submittedName>
</protein>
<accession>A0A9N8F375</accession>